<keyword evidence="4 10" id="KW-0812">Transmembrane</keyword>
<dbReference type="FunFam" id="3.80.10.10:FF:000111">
    <property type="entry name" value="LRR receptor-like serine/threonine-protein kinase ERECTA"/>
    <property type="match status" value="1"/>
</dbReference>
<keyword evidence="6" id="KW-0677">Repeat</keyword>
<organism evidence="11 12">
    <name type="scientific">Canna indica</name>
    <name type="common">Indian-shot</name>
    <dbReference type="NCBI Taxonomy" id="4628"/>
    <lineage>
        <taxon>Eukaryota</taxon>
        <taxon>Viridiplantae</taxon>
        <taxon>Streptophyta</taxon>
        <taxon>Embryophyta</taxon>
        <taxon>Tracheophyta</taxon>
        <taxon>Spermatophyta</taxon>
        <taxon>Magnoliopsida</taxon>
        <taxon>Liliopsida</taxon>
        <taxon>Zingiberales</taxon>
        <taxon>Cannaceae</taxon>
        <taxon>Canna</taxon>
    </lineage>
</organism>
<evidence type="ECO:0000256" key="2">
    <source>
        <dbReference type="ARBA" id="ARBA00009592"/>
    </source>
</evidence>
<proteinExistence type="inferred from homology"/>
<dbReference type="Pfam" id="PF00560">
    <property type="entry name" value="LRR_1"/>
    <property type="match status" value="5"/>
</dbReference>
<sequence>MELGLLNLRSNAFTGNIPQLSLLASLQILDISNNNLSGTIPWNLGNLSAMKTSIWSEDFYKHGISNDLWLFMKGNEYEYKKLSLGFVKYIDLSNNDLFEDIPEELGSLHGLQNLNLSRNHLTGTISWSIDGMQRLEVLDLSINNLSDAIPSSLAFLYSLNHLNLSYNNLSGRIPTGNQLQTFTDPSIYAGNPYLCGRPLGKNCTQNVTKGEEKEDANEKIEVIWLYTSIALGFIIGFWTIRGTLILKRKWRFIFCRVIDKLYDKLHAMIIVNMRKFRRE</sequence>
<keyword evidence="11" id="KW-0675">Receptor</keyword>
<evidence type="ECO:0000256" key="7">
    <source>
        <dbReference type="ARBA" id="ARBA00022989"/>
    </source>
</evidence>
<evidence type="ECO:0000256" key="9">
    <source>
        <dbReference type="ARBA" id="ARBA00023180"/>
    </source>
</evidence>
<evidence type="ECO:0000256" key="8">
    <source>
        <dbReference type="ARBA" id="ARBA00023136"/>
    </source>
</evidence>
<keyword evidence="8 10" id="KW-0472">Membrane</keyword>
<evidence type="ECO:0000256" key="1">
    <source>
        <dbReference type="ARBA" id="ARBA00004479"/>
    </source>
</evidence>
<keyword evidence="9" id="KW-0325">Glycoprotein</keyword>
<keyword evidence="7 10" id="KW-1133">Transmembrane helix</keyword>
<dbReference type="Proteomes" id="UP001327560">
    <property type="component" value="Chromosome 2"/>
</dbReference>
<accession>A0AAQ3Q653</accession>
<protein>
    <submittedName>
        <fullName evidence="11">Leucine-rich repeat receptor-like protein kinase</fullName>
    </submittedName>
</protein>
<dbReference type="SUPFAM" id="SSF52058">
    <property type="entry name" value="L domain-like"/>
    <property type="match status" value="1"/>
</dbReference>
<dbReference type="InterPro" id="IPR001611">
    <property type="entry name" value="Leu-rich_rpt"/>
</dbReference>
<dbReference type="Gene3D" id="3.80.10.10">
    <property type="entry name" value="Ribonuclease Inhibitor"/>
    <property type="match status" value="1"/>
</dbReference>
<dbReference type="InterPro" id="IPR046956">
    <property type="entry name" value="RLP23-like"/>
</dbReference>
<evidence type="ECO:0000313" key="12">
    <source>
        <dbReference type="Proteomes" id="UP001327560"/>
    </source>
</evidence>
<keyword evidence="3" id="KW-0433">Leucine-rich repeat</keyword>
<comment type="similarity">
    <text evidence="2">Belongs to the RLP family.</text>
</comment>
<evidence type="ECO:0000313" key="11">
    <source>
        <dbReference type="EMBL" id="WOK97552.1"/>
    </source>
</evidence>
<dbReference type="PANTHER" id="PTHR48063:SF111">
    <property type="entry name" value="LEUCINE-RICH REPEAT-CONTAINING N-TERMINAL PLANT-TYPE DOMAIN-CONTAINING PROTEIN"/>
    <property type="match status" value="1"/>
</dbReference>
<keyword evidence="11" id="KW-0808">Transferase</keyword>
<comment type="subcellular location">
    <subcellularLocation>
        <location evidence="1">Membrane</location>
        <topology evidence="1">Single-pass type I membrane protein</topology>
    </subcellularLocation>
</comment>
<reference evidence="11 12" key="1">
    <citation type="submission" date="2023-10" db="EMBL/GenBank/DDBJ databases">
        <title>Chromosome-scale genome assembly provides insights into flower coloration mechanisms of Canna indica.</title>
        <authorList>
            <person name="Li C."/>
        </authorList>
    </citation>
    <scope>NUCLEOTIDE SEQUENCE [LARGE SCALE GENOMIC DNA]</scope>
    <source>
        <tissue evidence="11">Flower</tissue>
    </source>
</reference>
<evidence type="ECO:0000256" key="4">
    <source>
        <dbReference type="ARBA" id="ARBA00022692"/>
    </source>
</evidence>
<dbReference type="PANTHER" id="PTHR48063">
    <property type="entry name" value="LRR RECEPTOR-LIKE KINASE"/>
    <property type="match status" value="1"/>
</dbReference>
<dbReference type="EMBL" id="CP136891">
    <property type="protein sequence ID" value="WOK97552.1"/>
    <property type="molecule type" value="Genomic_DNA"/>
</dbReference>
<dbReference type="InterPro" id="IPR032675">
    <property type="entry name" value="LRR_dom_sf"/>
</dbReference>
<evidence type="ECO:0000256" key="10">
    <source>
        <dbReference type="SAM" id="Phobius"/>
    </source>
</evidence>
<dbReference type="GO" id="GO:0016020">
    <property type="term" value="C:membrane"/>
    <property type="evidence" value="ECO:0007669"/>
    <property type="project" value="UniProtKB-SubCell"/>
</dbReference>
<gene>
    <name evidence="11" type="ORF">Cni_G06260</name>
</gene>
<feature type="transmembrane region" description="Helical" evidence="10">
    <location>
        <begin position="223"/>
        <end position="246"/>
    </location>
</feature>
<evidence type="ECO:0000256" key="5">
    <source>
        <dbReference type="ARBA" id="ARBA00022729"/>
    </source>
</evidence>
<dbReference type="GO" id="GO:0016301">
    <property type="term" value="F:kinase activity"/>
    <property type="evidence" value="ECO:0007669"/>
    <property type="project" value="UniProtKB-KW"/>
</dbReference>
<keyword evidence="12" id="KW-1185">Reference proteome</keyword>
<dbReference type="AlphaFoldDB" id="A0AAQ3Q653"/>
<evidence type="ECO:0000256" key="6">
    <source>
        <dbReference type="ARBA" id="ARBA00022737"/>
    </source>
</evidence>
<name>A0AAQ3Q653_9LILI</name>
<keyword evidence="11" id="KW-0418">Kinase</keyword>
<evidence type="ECO:0000256" key="3">
    <source>
        <dbReference type="ARBA" id="ARBA00022614"/>
    </source>
</evidence>
<keyword evidence="5" id="KW-0732">Signal</keyword>
<dbReference type="PROSITE" id="PS51450">
    <property type="entry name" value="LRR"/>
    <property type="match status" value="1"/>
</dbReference>
<dbReference type="PRINTS" id="PR00019">
    <property type="entry name" value="LEURICHRPT"/>
</dbReference>